<accession>A0A699YSA6</accession>
<reference evidence="1 2" key="1">
    <citation type="submission" date="2020-02" db="EMBL/GenBank/DDBJ databases">
        <title>Draft genome sequence of Haematococcus lacustris strain NIES-144.</title>
        <authorList>
            <person name="Morimoto D."/>
            <person name="Nakagawa S."/>
            <person name="Yoshida T."/>
            <person name="Sawayama S."/>
        </authorList>
    </citation>
    <scope>NUCLEOTIDE SEQUENCE [LARGE SCALE GENOMIC DNA]</scope>
    <source>
        <strain evidence="1 2">NIES-144</strain>
    </source>
</reference>
<dbReference type="Proteomes" id="UP000485058">
    <property type="component" value="Unassembled WGS sequence"/>
</dbReference>
<keyword evidence="2" id="KW-1185">Reference proteome</keyword>
<protein>
    <submittedName>
        <fullName evidence="1">Uncharacterized protein</fullName>
    </submittedName>
</protein>
<comment type="caution">
    <text evidence="1">The sequence shown here is derived from an EMBL/GenBank/DDBJ whole genome shotgun (WGS) entry which is preliminary data.</text>
</comment>
<sequence length="86" mass="9443">MAEMEWAVGTLAAAFTANVSNVEQCPMSKAMASVAASLEAKFADFLSTRPRIILGRRVPGCCYLFFCNCTALSDNHRTHHTVSYRP</sequence>
<proteinExistence type="predicted"/>
<evidence type="ECO:0000313" key="1">
    <source>
        <dbReference type="EMBL" id="GFH13107.1"/>
    </source>
</evidence>
<gene>
    <name evidence="1" type="ORF">HaLaN_08920</name>
</gene>
<feature type="non-terminal residue" evidence="1">
    <location>
        <position position="86"/>
    </location>
</feature>
<organism evidence="1 2">
    <name type="scientific">Haematococcus lacustris</name>
    <name type="common">Green alga</name>
    <name type="synonym">Haematococcus pluvialis</name>
    <dbReference type="NCBI Taxonomy" id="44745"/>
    <lineage>
        <taxon>Eukaryota</taxon>
        <taxon>Viridiplantae</taxon>
        <taxon>Chlorophyta</taxon>
        <taxon>core chlorophytes</taxon>
        <taxon>Chlorophyceae</taxon>
        <taxon>CS clade</taxon>
        <taxon>Chlamydomonadales</taxon>
        <taxon>Haematococcaceae</taxon>
        <taxon>Haematococcus</taxon>
    </lineage>
</organism>
<name>A0A699YSA6_HAELA</name>
<dbReference type="EMBL" id="BLLF01000575">
    <property type="protein sequence ID" value="GFH13107.1"/>
    <property type="molecule type" value="Genomic_DNA"/>
</dbReference>
<dbReference type="AlphaFoldDB" id="A0A699YSA6"/>
<evidence type="ECO:0000313" key="2">
    <source>
        <dbReference type="Proteomes" id="UP000485058"/>
    </source>
</evidence>